<dbReference type="GO" id="GO:0016020">
    <property type="term" value="C:membrane"/>
    <property type="evidence" value="ECO:0007669"/>
    <property type="project" value="TreeGrafter"/>
</dbReference>
<proteinExistence type="inferred from homology"/>
<dbReference type="PIRSF" id="PIRSF000126">
    <property type="entry name" value="11-beta-HSD1"/>
    <property type="match status" value="1"/>
</dbReference>
<comment type="similarity">
    <text evidence="1 3">Belongs to the short-chain dehydrogenases/reductases (SDR) family.</text>
</comment>
<sequence length="266" mass="29684">MIMNSFRDKVIWITGASSGIGEELAYAFANEGANLVLSSRNREKLELVKKKCLEKTAVCLVQPMDLSNPDGMEAIVQSVVEQTGNVDVLINNAGRSQRSLAKDTPVSIDRDIMELNFFGVIHLTKLLLPFMVKREKGHIVVISSVVGKFGFPLRTAYSASKHALQGYFEALRFELQQYNIDVTIVSPGRIHTNVSINAVTHTGESYNKMDDGQAQGMTAALCAEKIIKAIKNRKKDVLIGKMEVVMVYIRRFLPWLFYRLASKAKN</sequence>
<dbReference type="PROSITE" id="PS00061">
    <property type="entry name" value="ADH_SHORT"/>
    <property type="match status" value="1"/>
</dbReference>
<dbReference type="InterPro" id="IPR036291">
    <property type="entry name" value="NAD(P)-bd_dom_sf"/>
</dbReference>
<dbReference type="PRINTS" id="PR00080">
    <property type="entry name" value="SDRFAMILY"/>
</dbReference>
<dbReference type="InterPro" id="IPR002347">
    <property type="entry name" value="SDR_fam"/>
</dbReference>
<dbReference type="AlphaFoldDB" id="A0A1T5HU07"/>
<dbReference type="Pfam" id="PF00106">
    <property type="entry name" value="adh_short"/>
    <property type="match status" value="1"/>
</dbReference>
<gene>
    <name evidence="4" type="ORF">SAMN03080601_03321</name>
</gene>
<dbReference type="PANTHER" id="PTHR44196:SF1">
    <property type="entry name" value="DEHYDROGENASE_REDUCTASE SDR FAMILY MEMBER 7B"/>
    <property type="match status" value="1"/>
</dbReference>
<dbReference type="Gene3D" id="3.40.50.720">
    <property type="entry name" value="NAD(P)-binding Rossmann-like Domain"/>
    <property type="match status" value="1"/>
</dbReference>
<organism evidence="4 5">
    <name type="scientific">Alkalitalea saponilacus</name>
    <dbReference type="NCBI Taxonomy" id="889453"/>
    <lineage>
        <taxon>Bacteria</taxon>
        <taxon>Pseudomonadati</taxon>
        <taxon>Bacteroidota</taxon>
        <taxon>Bacteroidia</taxon>
        <taxon>Marinilabiliales</taxon>
        <taxon>Marinilabiliaceae</taxon>
        <taxon>Alkalitalea</taxon>
    </lineage>
</organism>
<dbReference type="PRINTS" id="PR00081">
    <property type="entry name" value="GDHRDH"/>
</dbReference>
<dbReference type="NCBIfam" id="NF004825">
    <property type="entry name" value="PRK06181.1"/>
    <property type="match status" value="1"/>
</dbReference>
<evidence type="ECO:0000256" key="2">
    <source>
        <dbReference type="ARBA" id="ARBA00023002"/>
    </source>
</evidence>
<dbReference type="GO" id="GO:0016491">
    <property type="term" value="F:oxidoreductase activity"/>
    <property type="evidence" value="ECO:0007669"/>
    <property type="project" value="UniProtKB-KW"/>
</dbReference>
<evidence type="ECO:0000313" key="5">
    <source>
        <dbReference type="Proteomes" id="UP000191055"/>
    </source>
</evidence>
<accession>A0A1T5HU07</accession>
<protein>
    <submittedName>
        <fullName evidence="4">Short-chain dehydrogenase</fullName>
    </submittedName>
</protein>
<name>A0A1T5HU07_9BACT</name>
<dbReference type="SUPFAM" id="SSF51735">
    <property type="entry name" value="NAD(P)-binding Rossmann-fold domains"/>
    <property type="match status" value="1"/>
</dbReference>
<evidence type="ECO:0000256" key="3">
    <source>
        <dbReference type="RuleBase" id="RU000363"/>
    </source>
</evidence>
<keyword evidence="5" id="KW-1185">Reference proteome</keyword>
<reference evidence="5" key="1">
    <citation type="submission" date="2017-02" db="EMBL/GenBank/DDBJ databases">
        <authorList>
            <person name="Varghese N."/>
            <person name="Submissions S."/>
        </authorList>
    </citation>
    <scope>NUCLEOTIDE SEQUENCE [LARGE SCALE GENOMIC DNA]</scope>
    <source>
        <strain evidence="5">DSM 24412</strain>
    </source>
</reference>
<evidence type="ECO:0000256" key="1">
    <source>
        <dbReference type="ARBA" id="ARBA00006484"/>
    </source>
</evidence>
<evidence type="ECO:0000313" key="4">
    <source>
        <dbReference type="EMBL" id="SKC24031.1"/>
    </source>
</evidence>
<keyword evidence="2" id="KW-0560">Oxidoreductase</keyword>
<dbReference type="STRING" id="889453.SAMN03080601_03321"/>
<dbReference type="PANTHER" id="PTHR44196">
    <property type="entry name" value="DEHYDROGENASE/REDUCTASE SDR FAMILY MEMBER 7B"/>
    <property type="match status" value="1"/>
</dbReference>
<dbReference type="EMBL" id="FUYV01000026">
    <property type="protein sequence ID" value="SKC24031.1"/>
    <property type="molecule type" value="Genomic_DNA"/>
</dbReference>
<dbReference type="Proteomes" id="UP000191055">
    <property type="component" value="Unassembled WGS sequence"/>
</dbReference>
<dbReference type="InterPro" id="IPR020904">
    <property type="entry name" value="Sc_DH/Rdtase_CS"/>
</dbReference>
<dbReference type="CDD" id="cd05332">
    <property type="entry name" value="11beta-HSD1_like_SDR_c"/>
    <property type="match status" value="1"/>
</dbReference>